<dbReference type="PANTHER" id="PTHR43649:SF34">
    <property type="entry name" value="ABC TRANSPORTER PERIPLASMIC-BINDING PROTEIN YCJN-RELATED"/>
    <property type="match status" value="1"/>
</dbReference>
<keyword evidence="3" id="KW-0813">Transport</keyword>
<protein>
    <submittedName>
        <fullName evidence="6">Multiple sugar transport system substrate-binding protein</fullName>
    </submittedName>
</protein>
<keyword evidence="6" id="KW-0762">Sugar transport</keyword>
<evidence type="ECO:0000313" key="7">
    <source>
        <dbReference type="Proteomes" id="UP000294555"/>
    </source>
</evidence>
<evidence type="ECO:0000256" key="5">
    <source>
        <dbReference type="SAM" id="SignalP"/>
    </source>
</evidence>
<dbReference type="InterPro" id="IPR050490">
    <property type="entry name" value="Bact_solute-bd_prot1"/>
</dbReference>
<evidence type="ECO:0000256" key="2">
    <source>
        <dbReference type="ARBA" id="ARBA00008520"/>
    </source>
</evidence>
<evidence type="ECO:0000313" key="6">
    <source>
        <dbReference type="EMBL" id="TCL04864.1"/>
    </source>
</evidence>
<dbReference type="SUPFAM" id="SSF53850">
    <property type="entry name" value="Periplasmic binding protein-like II"/>
    <property type="match status" value="1"/>
</dbReference>
<dbReference type="AlphaFoldDB" id="A0A4R1NBM2"/>
<dbReference type="OrthoDB" id="9808332at2"/>
<dbReference type="Pfam" id="PF01547">
    <property type="entry name" value="SBP_bac_1"/>
    <property type="match status" value="1"/>
</dbReference>
<dbReference type="PANTHER" id="PTHR43649">
    <property type="entry name" value="ARABINOSE-BINDING PROTEIN-RELATED"/>
    <property type="match status" value="1"/>
</dbReference>
<feature type="chain" id="PRO_5020478893" evidence="5">
    <location>
        <begin position="29"/>
        <end position="417"/>
    </location>
</feature>
<comment type="caution">
    <text evidence="6">The sequence shown here is derived from an EMBL/GenBank/DDBJ whole genome shotgun (WGS) entry which is preliminary data.</text>
</comment>
<comment type="subcellular location">
    <subcellularLocation>
        <location evidence="1">Periplasm</location>
    </subcellularLocation>
</comment>
<dbReference type="Proteomes" id="UP000294555">
    <property type="component" value="Unassembled WGS sequence"/>
</dbReference>
<organism evidence="6 7">
    <name type="scientific">Sodalis ligni</name>
    <dbReference type="NCBI Taxonomy" id="2697027"/>
    <lineage>
        <taxon>Bacteria</taxon>
        <taxon>Pseudomonadati</taxon>
        <taxon>Pseudomonadota</taxon>
        <taxon>Gammaproteobacteria</taxon>
        <taxon>Enterobacterales</taxon>
        <taxon>Bruguierivoracaceae</taxon>
        <taxon>Sodalis</taxon>
    </lineage>
</organism>
<dbReference type="GO" id="GO:0042597">
    <property type="term" value="C:periplasmic space"/>
    <property type="evidence" value="ECO:0007669"/>
    <property type="project" value="UniProtKB-SubCell"/>
</dbReference>
<keyword evidence="7" id="KW-1185">Reference proteome</keyword>
<accession>A0A4R1NBM2</accession>
<name>A0A4R1NBM2_9GAMM</name>
<dbReference type="Gene3D" id="3.40.190.10">
    <property type="entry name" value="Periplasmic binding protein-like II"/>
    <property type="match status" value="2"/>
</dbReference>
<proteinExistence type="inferred from homology"/>
<evidence type="ECO:0000256" key="4">
    <source>
        <dbReference type="ARBA" id="ARBA00022729"/>
    </source>
</evidence>
<evidence type="ECO:0000256" key="3">
    <source>
        <dbReference type="ARBA" id="ARBA00022448"/>
    </source>
</evidence>
<keyword evidence="4 5" id="KW-0732">Signal</keyword>
<sequence length="417" mass="46002">MNIKRMCPALTLCALSVLSLGLSAQALAKTQISALFMTQAAYSENDIRAMTADFTKQHPDIDVNLEFVPYEALHDKIVAARGAGGNGYDVVLFDAIWPAEFYKFGLLQDVTPRINGDDSKKIFSGAMSTVTYKDKIWGLPWILDTKYLYYNKAMLTKAGITTPPQTWEQVEQQSEILKQKGIVKYPLVWSWSQAEALICDYTTLVQAFGGEFTQQGKFNFTNPGALKAVTYMKETLDKGLTNPNSREYLEEDVRKSFSNGDAAFALNWTYMYNMANDPKQSKVAGDVGIVPAPGGKAGNVSGVNGSMGLGIAKASQHPEQAWQYITYMVSQPVQDKYAKLSLPVWKSSYDDPAVQQGQEPLIAAAKQSLNVMLSRPATDQYSQLSNILQQNLQQVLQNQVTPEAGMQAATKAADRLH</sequence>
<dbReference type="InterPro" id="IPR006059">
    <property type="entry name" value="SBP"/>
</dbReference>
<dbReference type="GO" id="GO:0030313">
    <property type="term" value="C:cell envelope"/>
    <property type="evidence" value="ECO:0007669"/>
    <property type="project" value="UniProtKB-ARBA"/>
</dbReference>
<gene>
    <name evidence="6" type="ORF">EZJ58_3008</name>
</gene>
<reference evidence="6 7" key="1">
    <citation type="submission" date="2019-02" db="EMBL/GenBank/DDBJ databases">
        <title>Investigation of anaerobic lignin degradation for improved lignocellulosic biofuels.</title>
        <authorList>
            <person name="Deangelis K."/>
        </authorList>
    </citation>
    <scope>NUCLEOTIDE SEQUENCE [LARGE SCALE GENOMIC DNA]</scope>
    <source>
        <strain evidence="6 7">159R</strain>
    </source>
</reference>
<feature type="signal peptide" evidence="5">
    <location>
        <begin position="1"/>
        <end position="28"/>
    </location>
</feature>
<evidence type="ECO:0000256" key="1">
    <source>
        <dbReference type="ARBA" id="ARBA00004418"/>
    </source>
</evidence>
<dbReference type="EMBL" id="SJOI01000001">
    <property type="protein sequence ID" value="TCL04864.1"/>
    <property type="molecule type" value="Genomic_DNA"/>
</dbReference>
<dbReference type="RefSeq" id="WP_132923619.1">
    <property type="nucleotide sequence ID" value="NZ_SJOI01000001.1"/>
</dbReference>
<comment type="similarity">
    <text evidence="2">Belongs to the bacterial solute-binding protein 1 family.</text>
</comment>